<dbReference type="SMART" id="SM00589">
    <property type="entry name" value="PRY"/>
    <property type="match status" value="1"/>
</dbReference>
<evidence type="ECO:0000256" key="1">
    <source>
        <dbReference type="ARBA" id="ARBA00022723"/>
    </source>
</evidence>
<dbReference type="InterPro" id="IPR027370">
    <property type="entry name" value="Znf-RING_euk"/>
</dbReference>
<dbReference type="InterPro" id="IPR003879">
    <property type="entry name" value="Butyrophylin_SPRY"/>
</dbReference>
<dbReference type="CDD" id="cd16594">
    <property type="entry name" value="RING-HC_TRIM7-like_C-IV"/>
    <property type="match status" value="1"/>
</dbReference>
<dbReference type="InterPro" id="IPR013320">
    <property type="entry name" value="ConA-like_dom_sf"/>
</dbReference>
<dbReference type="InterPro" id="IPR001870">
    <property type="entry name" value="B30.2/SPRY"/>
</dbReference>
<evidence type="ECO:0000256" key="2">
    <source>
        <dbReference type="ARBA" id="ARBA00022771"/>
    </source>
</evidence>
<dbReference type="CDD" id="cd19762">
    <property type="entry name" value="Bbox2_TRIM7-like"/>
    <property type="match status" value="1"/>
</dbReference>
<dbReference type="Pfam" id="PF00622">
    <property type="entry name" value="SPRY"/>
    <property type="match status" value="1"/>
</dbReference>
<dbReference type="InterPro" id="IPR001841">
    <property type="entry name" value="Znf_RING"/>
</dbReference>
<sequence>MAAASAVQSLRDEATCSVCLELFRDPVMIVGCGHNFCRACIAQCWEGAETDVTCPQCRQTFAQRLLGPNRQLANVEVVKGLSAGSAEGAGGKMVCEQHGEALKLFCETDQVLMCMICRESRAHRAHPTAPIQEAAQQCKVRARGPGPAVQLGGTYTSLRRWVFLPRGHGTDTTYERLRRFLEEQERLVLAELGEVESRIEKRQGETVTQLSKEISHLTNLIRELEGKCQKAASDLLQDMRSTLSRCRKEQFQLPEGICPELETRLSILSGQTLALQEILRKFQETLPSTLERGKRVPEGSYTKATVTLDPDTANPWLVLSEDRRSVRRADKRQPVPKNSERLVVKKRVLGREGFTSGRHCWEVEVEVGQGDWAVGVARVSVRRKSLVRFSPEEGIWAVQCWGNQVRALTAPAATPLSLRRVPTRMWVCLDCVGGQVSFLDADTEAPIFTFPPASFAGDRIRPWSGWKNRDLS</sequence>
<evidence type="ECO:0000256" key="3">
    <source>
        <dbReference type="ARBA" id="ARBA00022833"/>
    </source>
</evidence>
<keyword evidence="2 4" id="KW-0863">Zinc-finger</keyword>
<dbReference type="SUPFAM" id="SSF57850">
    <property type="entry name" value="RING/U-box"/>
    <property type="match status" value="1"/>
</dbReference>
<dbReference type="InterPro" id="IPR050143">
    <property type="entry name" value="TRIM/RBCC"/>
</dbReference>
<evidence type="ECO:0000256" key="4">
    <source>
        <dbReference type="PROSITE-ProRule" id="PRU00024"/>
    </source>
</evidence>
<feature type="coiled-coil region" evidence="5">
    <location>
        <begin position="207"/>
        <end position="234"/>
    </location>
</feature>
<dbReference type="CDD" id="cd12888">
    <property type="entry name" value="SPRY_PRY_TRIM7_like"/>
    <property type="match status" value="1"/>
</dbReference>
<dbReference type="RefSeq" id="XP_025051488.1">
    <property type="nucleotide sequence ID" value="XM_025195703.1"/>
</dbReference>
<dbReference type="Pfam" id="PF00643">
    <property type="entry name" value="zf-B_box"/>
    <property type="match status" value="1"/>
</dbReference>
<dbReference type="GeneID" id="102388423"/>
<feature type="domain" description="RING-type" evidence="6">
    <location>
        <begin position="16"/>
        <end position="58"/>
    </location>
</feature>
<proteinExistence type="predicted"/>
<dbReference type="AlphaFoldDB" id="A0A3Q0G0B8"/>
<dbReference type="PROSITE" id="PS50188">
    <property type="entry name" value="B302_SPRY"/>
    <property type="match status" value="1"/>
</dbReference>
<dbReference type="GO" id="GO:0008270">
    <property type="term" value="F:zinc ion binding"/>
    <property type="evidence" value="ECO:0007669"/>
    <property type="project" value="UniProtKB-KW"/>
</dbReference>
<name>A0A3Q0G0B8_ALLSI</name>
<dbReference type="SUPFAM" id="SSF49899">
    <property type="entry name" value="Concanavalin A-like lectins/glucanases"/>
    <property type="match status" value="1"/>
</dbReference>
<keyword evidence="5" id="KW-0175">Coiled coil</keyword>
<dbReference type="SUPFAM" id="SSF57845">
    <property type="entry name" value="B-box zinc-binding domain"/>
    <property type="match status" value="1"/>
</dbReference>
<dbReference type="Gene3D" id="3.30.40.10">
    <property type="entry name" value="Zinc/RING finger domain, C3HC4 (zinc finger)"/>
    <property type="match status" value="1"/>
</dbReference>
<evidence type="ECO:0000259" key="7">
    <source>
        <dbReference type="PROSITE" id="PS50119"/>
    </source>
</evidence>
<evidence type="ECO:0000259" key="6">
    <source>
        <dbReference type="PROSITE" id="PS50089"/>
    </source>
</evidence>
<evidence type="ECO:0000256" key="5">
    <source>
        <dbReference type="SAM" id="Coils"/>
    </source>
</evidence>
<keyword evidence="1" id="KW-0479">Metal-binding</keyword>
<dbReference type="PANTHER" id="PTHR24103">
    <property type="entry name" value="E3 UBIQUITIN-PROTEIN LIGASE TRIM"/>
    <property type="match status" value="1"/>
</dbReference>
<reference evidence="10" key="1">
    <citation type="submission" date="2025-08" db="UniProtKB">
        <authorList>
            <consortium name="RefSeq"/>
        </authorList>
    </citation>
    <scope>IDENTIFICATION</scope>
</reference>
<dbReference type="InterPro" id="IPR043136">
    <property type="entry name" value="B30.2/SPRY_sf"/>
</dbReference>
<dbReference type="FunFam" id="2.60.120.920:FF:000004">
    <property type="entry name" value="Butyrophilin subfamily 1 member A1"/>
    <property type="match status" value="1"/>
</dbReference>
<dbReference type="Gene3D" id="3.30.160.60">
    <property type="entry name" value="Classic Zinc Finger"/>
    <property type="match status" value="1"/>
</dbReference>
<dbReference type="PROSITE" id="PS50089">
    <property type="entry name" value="ZF_RING_2"/>
    <property type="match status" value="1"/>
</dbReference>
<dbReference type="Pfam" id="PF13765">
    <property type="entry name" value="PRY"/>
    <property type="match status" value="1"/>
</dbReference>
<dbReference type="InterPro" id="IPR003877">
    <property type="entry name" value="SPRY_dom"/>
</dbReference>
<keyword evidence="3" id="KW-0862">Zinc</keyword>
<dbReference type="Pfam" id="PF13445">
    <property type="entry name" value="zf-RING_UBOX"/>
    <property type="match status" value="1"/>
</dbReference>
<protein>
    <submittedName>
        <fullName evidence="10">Zinc finger protein RFP-like</fullName>
    </submittedName>
</protein>
<dbReference type="InterPro" id="IPR013083">
    <property type="entry name" value="Znf_RING/FYVE/PHD"/>
</dbReference>
<dbReference type="Gene3D" id="2.60.120.920">
    <property type="match status" value="1"/>
</dbReference>
<dbReference type="InterPro" id="IPR006574">
    <property type="entry name" value="PRY"/>
</dbReference>
<dbReference type="SMART" id="SM00184">
    <property type="entry name" value="RING"/>
    <property type="match status" value="1"/>
</dbReference>
<feature type="domain" description="B box-type" evidence="7">
    <location>
        <begin position="90"/>
        <end position="131"/>
    </location>
</feature>
<dbReference type="InterPro" id="IPR017907">
    <property type="entry name" value="Znf_RING_CS"/>
</dbReference>
<gene>
    <name evidence="10" type="primary">LOC102388423</name>
</gene>
<organism evidence="9 10">
    <name type="scientific">Alligator sinensis</name>
    <name type="common">Chinese alligator</name>
    <dbReference type="NCBI Taxonomy" id="38654"/>
    <lineage>
        <taxon>Eukaryota</taxon>
        <taxon>Metazoa</taxon>
        <taxon>Chordata</taxon>
        <taxon>Craniata</taxon>
        <taxon>Vertebrata</taxon>
        <taxon>Euteleostomi</taxon>
        <taxon>Archelosauria</taxon>
        <taxon>Archosauria</taxon>
        <taxon>Crocodylia</taxon>
        <taxon>Alligatoridae</taxon>
        <taxon>Alligatorinae</taxon>
        <taxon>Alligator</taxon>
    </lineage>
</organism>
<dbReference type="KEGG" id="asn:102388423"/>
<feature type="domain" description="B30.2/SPRY" evidence="8">
    <location>
        <begin position="286"/>
        <end position="472"/>
    </location>
</feature>
<evidence type="ECO:0000313" key="10">
    <source>
        <dbReference type="RefSeq" id="XP_025051488.1"/>
    </source>
</evidence>
<dbReference type="PRINTS" id="PR01407">
    <property type="entry name" value="BUTYPHLNCDUF"/>
</dbReference>
<dbReference type="SMART" id="SM00336">
    <property type="entry name" value="BBOX"/>
    <property type="match status" value="1"/>
</dbReference>
<evidence type="ECO:0000259" key="8">
    <source>
        <dbReference type="PROSITE" id="PS50188"/>
    </source>
</evidence>
<dbReference type="PROSITE" id="PS50119">
    <property type="entry name" value="ZF_BBOX"/>
    <property type="match status" value="1"/>
</dbReference>
<dbReference type="SMART" id="SM00449">
    <property type="entry name" value="SPRY"/>
    <property type="match status" value="1"/>
</dbReference>
<accession>A0A3Q0G0B8</accession>
<dbReference type="PROSITE" id="PS00518">
    <property type="entry name" value="ZF_RING_1"/>
    <property type="match status" value="1"/>
</dbReference>
<dbReference type="Proteomes" id="UP000189705">
    <property type="component" value="Unplaced"/>
</dbReference>
<keyword evidence="9" id="KW-1185">Reference proteome</keyword>
<dbReference type="InParanoid" id="A0A3Q0G0B8"/>
<dbReference type="InterPro" id="IPR000315">
    <property type="entry name" value="Znf_B-box"/>
</dbReference>
<evidence type="ECO:0000313" key="9">
    <source>
        <dbReference type="Proteomes" id="UP000189705"/>
    </source>
</evidence>